<dbReference type="PANTHER" id="PTHR30093:SF45">
    <property type="entry name" value="TYPE II SECRETION SYSTEM CORE PROTEIN G"/>
    <property type="match status" value="1"/>
</dbReference>
<evidence type="ECO:0000256" key="3">
    <source>
        <dbReference type="ARBA" id="ARBA00020042"/>
    </source>
</evidence>
<evidence type="ECO:0000256" key="2">
    <source>
        <dbReference type="ARBA" id="ARBA00009984"/>
    </source>
</evidence>
<dbReference type="InterPro" id="IPR045584">
    <property type="entry name" value="Pilin-like"/>
</dbReference>
<evidence type="ECO:0000256" key="11">
    <source>
        <dbReference type="SAM" id="Phobius"/>
    </source>
</evidence>
<dbReference type="PRINTS" id="PR00813">
    <property type="entry name" value="BCTERIALGSPG"/>
</dbReference>
<dbReference type="InterPro" id="IPR013545">
    <property type="entry name" value="T2SS_protein-GspG_C"/>
</dbReference>
<evidence type="ECO:0000313" key="14">
    <source>
        <dbReference type="Proteomes" id="UP000325187"/>
    </source>
</evidence>
<keyword evidence="7 11" id="KW-0812">Transmembrane</keyword>
<evidence type="ECO:0000256" key="1">
    <source>
        <dbReference type="ARBA" id="ARBA00004377"/>
    </source>
</evidence>
<name>A0A5A7MVW1_9PROT</name>
<dbReference type="GO" id="GO:0015627">
    <property type="term" value="C:type II protein secretion system complex"/>
    <property type="evidence" value="ECO:0007669"/>
    <property type="project" value="InterPro"/>
</dbReference>
<dbReference type="RefSeq" id="WP_210432220.1">
    <property type="nucleotide sequence ID" value="NZ_BKCM01000003.1"/>
</dbReference>
<evidence type="ECO:0000256" key="7">
    <source>
        <dbReference type="ARBA" id="ARBA00022692"/>
    </source>
</evidence>
<feature type="region of interest" description="Disordered" evidence="10">
    <location>
        <begin position="134"/>
        <end position="154"/>
    </location>
</feature>
<dbReference type="GO" id="GO:0005886">
    <property type="term" value="C:plasma membrane"/>
    <property type="evidence" value="ECO:0007669"/>
    <property type="project" value="UniProtKB-SubCell"/>
</dbReference>
<dbReference type="InterPro" id="IPR012902">
    <property type="entry name" value="N_methyl_site"/>
</dbReference>
<dbReference type="Proteomes" id="UP000325187">
    <property type="component" value="Unassembled WGS sequence"/>
</dbReference>
<dbReference type="Pfam" id="PF08334">
    <property type="entry name" value="T2SSG"/>
    <property type="match status" value="1"/>
</dbReference>
<dbReference type="InterPro" id="IPR000983">
    <property type="entry name" value="Bac_GSPG_pilin"/>
</dbReference>
<comment type="similarity">
    <text evidence="2">Belongs to the GSP G family.</text>
</comment>
<proteinExistence type="inferred from homology"/>
<comment type="caution">
    <text evidence="13">The sequence shown here is derived from an EMBL/GenBank/DDBJ whole genome shotgun (WGS) entry which is preliminary data.</text>
</comment>
<keyword evidence="9 11" id="KW-0472">Membrane</keyword>
<evidence type="ECO:0000256" key="5">
    <source>
        <dbReference type="ARBA" id="ARBA00022481"/>
    </source>
</evidence>
<evidence type="ECO:0000259" key="12">
    <source>
        <dbReference type="Pfam" id="PF08334"/>
    </source>
</evidence>
<dbReference type="Pfam" id="PF07963">
    <property type="entry name" value="N_methyl"/>
    <property type="match status" value="1"/>
</dbReference>
<protein>
    <recommendedName>
        <fullName evidence="3">Type II secretion system core protein G</fullName>
    </recommendedName>
</protein>
<sequence>MHLFKHSRNKQSRQKETNAGFTLMELLVVLAILGLLASFAVPRVLKYFSSAKTDTAAIQINNLSAALDLYRLETGRYPTTSEGLRALIDEPDGARGWDGPYIDKREGIIDPWGRPYHYRYPGEMGTDVDIFTLGADDAPGGENENQDVTNWSTE</sequence>
<dbReference type="InterPro" id="IPR010054">
    <property type="entry name" value="Type2_sec_GspG"/>
</dbReference>
<dbReference type="NCBIfam" id="TIGR02532">
    <property type="entry name" value="IV_pilin_GFxxxE"/>
    <property type="match status" value="1"/>
</dbReference>
<organism evidence="13 14">
    <name type="scientific">Iodidimonas gelatinilytica</name>
    <dbReference type="NCBI Taxonomy" id="1236966"/>
    <lineage>
        <taxon>Bacteria</taxon>
        <taxon>Pseudomonadati</taxon>
        <taxon>Pseudomonadota</taxon>
        <taxon>Alphaproteobacteria</taxon>
        <taxon>Iodidimonadales</taxon>
        <taxon>Iodidimonadaceae</taxon>
        <taxon>Iodidimonas</taxon>
    </lineage>
</organism>
<evidence type="ECO:0000256" key="9">
    <source>
        <dbReference type="ARBA" id="ARBA00023136"/>
    </source>
</evidence>
<evidence type="ECO:0000256" key="4">
    <source>
        <dbReference type="ARBA" id="ARBA00022475"/>
    </source>
</evidence>
<comment type="subcellular location">
    <subcellularLocation>
        <location evidence="1">Cell inner membrane</location>
        <topology evidence="1">Single-pass membrane protein</topology>
    </subcellularLocation>
</comment>
<feature type="domain" description="Type II secretion system protein GspG C-terminal" evidence="12">
    <location>
        <begin position="43"/>
        <end position="151"/>
    </location>
</feature>
<accession>A0A5A7MVW1</accession>
<evidence type="ECO:0000256" key="6">
    <source>
        <dbReference type="ARBA" id="ARBA00022519"/>
    </source>
</evidence>
<dbReference type="Gene3D" id="3.30.700.10">
    <property type="entry name" value="Glycoprotein, Type 4 Pilin"/>
    <property type="match status" value="1"/>
</dbReference>
<keyword evidence="8 11" id="KW-1133">Transmembrane helix</keyword>
<dbReference type="GO" id="GO:0015628">
    <property type="term" value="P:protein secretion by the type II secretion system"/>
    <property type="evidence" value="ECO:0007669"/>
    <property type="project" value="InterPro"/>
</dbReference>
<reference evidence="13 14" key="1">
    <citation type="submission" date="2019-09" db="EMBL/GenBank/DDBJ databases">
        <title>NBRP : Genome information of microbial organism related human and environment.</title>
        <authorList>
            <person name="Hattori M."/>
            <person name="Oshima K."/>
            <person name="Inaba H."/>
            <person name="Suda W."/>
            <person name="Sakamoto M."/>
            <person name="Iino T."/>
            <person name="Kitahara M."/>
            <person name="Oshida Y."/>
            <person name="Iida T."/>
            <person name="Kudo T."/>
            <person name="Itoh T."/>
            <person name="Ohkuma M."/>
        </authorList>
    </citation>
    <scope>NUCLEOTIDE SEQUENCE [LARGE SCALE GENOMIC DNA]</scope>
    <source>
        <strain evidence="13 14">Mie-1</strain>
    </source>
</reference>
<evidence type="ECO:0000256" key="8">
    <source>
        <dbReference type="ARBA" id="ARBA00022989"/>
    </source>
</evidence>
<gene>
    <name evidence="13" type="ORF">JCM17845_06950</name>
</gene>
<evidence type="ECO:0000313" key="13">
    <source>
        <dbReference type="EMBL" id="GER00072.1"/>
    </source>
</evidence>
<keyword evidence="4" id="KW-1003">Cell membrane</keyword>
<dbReference type="AlphaFoldDB" id="A0A5A7MVW1"/>
<evidence type="ECO:0000256" key="10">
    <source>
        <dbReference type="SAM" id="MobiDB-lite"/>
    </source>
</evidence>
<feature type="transmembrane region" description="Helical" evidence="11">
    <location>
        <begin position="21"/>
        <end position="41"/>
    </location>
</feature>
<keyword evidence="6" id="KW-0997">Cell inner membrane</keyword>
<dbReference type="NCBIfam" id="TIGR01710">
    <property type="entry name" value="typeII_sec_gspG"/>
    <property type="match status" value="1"/>
</dbReference>
<keyword evidence="5" id="KW-0488">Methylation</keyword>
<dbReference type="PANTHER" id="PTHR30093">
    <property type="entry name" value="GENERAL SECRETION PATHWAY PROTEIN G"/>
    <property type="match status" value="1"/>
</dbReference>
<dbReference type="SUPFAM" id="SSF54523">
    <property type="entry name" value="Pili subunits"/>
    <property type="match status" value="1"/>
</dbReference>
<dbReference type="EMBL" id="BKCM01000003">
    <property type="protein sequence ID" value="GER00072.1"/>
    <property type="molecule type" value="Genomic_DNA"/>
</dbReference>
<keyword evidence="14" id="KW-1185">Reference proteome</keyword>